<name>A0A7V2SYW3_LEUMU</name>
<dbReference type="EMBL" id="DRMS01000078">
    <property type="protein sequence ID" value="HFC91562.1"/>
    <property type="molecule type" value="Genomic_DNA"/>
</dbReference>
<protein>
    <submittedName>
        <fullName evidence="2">Uncharacterized protein</fullName>
    </submittedName>
</protein>
<gene>
    <name evidence="2" type="ORF">ENJ51_01980</name>
</gene>
<feature type="transmembrane region" description="Helical" evidence="1">
    <location>
        <begin position="50"/>
        <end position="75"/>
    </location>
</feature>
<evidence type="ECO:0000313" key="2">
    <source>
        <dbReference type="EMBL" id="HFC91562.1"/>
    </source>
</evidence>
<reference evidence="2" key="1">
    <citation type="journal article" date="2020" name="mSystems">
        <title>Genome- and Community-Level Interaction Insights into Carbon Utilization and Element Cycling Functions of Hydrothermarchaeota in Hydrothermal Sediment.</title>
        <authorList>
            <person name="Zhou Z."/>
            <person name="Liu Y."/>
            <person name="Xu W."/>
            <person name="Pan J."/>
            <person name="Luo Z.H."/>
            <person name="Li M."/>
        </authorList>
    </citation>
    <scope>NUCLEOTIDE SEQUENCE [LARGE SCALE GENOMIC DNA]</scope>
    <source>
        <strain evidence="2">HyVt-493</strain>
    </source>
</reference>
<dbReference type="Proteomes" id="UP000885750">
    <property type="component" value="Unassembled WGS sequence"/>
</dbReference>
<accession>A0A7V2SYW3</accession>
<dbReference type="AlphaFoldDB" id="A0A7V2SYW3"/>
<comment type="caution">
    <text evidence="2">The sequence shown here is derived from an EMBL/GenBank/DDBJ whole genome shotgun (WGS) entry which is preliminary data.</text>
</comment>
<feature type="transmembrane region" description="Helical" evidence="1">
    <location>
        <begin position="87"/>
        <end position="110"/>
    </location>
</feature>
<keyword evidence="1" id="KW-0812">Transmembrane</keyword>
<organism evidence="2">
    <name type="scientific">Leucothrix mucor</name>
    <dbReference type="NCBI Taxonomy" id="45248"/>
    <lineage>
        <taxon>Bacteria</taxon>
        <taxon>Pseudomonadati</taxon>
        <taxon>Pseudomonadota</taxon>
        <taxon>Gammaproteobacteria</taxon>
        <taxon>Thiotrichales</taxon>
        <taxon>Thiotrichaceae</taxon>
        <taxon>Leucothrix</taxon>
    </lineage>
</organism>
<feature type="transmembrane region" description="Helical" evidence="1">
    <location>
        <begin position="116"/>
        <end position="134"/>
    </location>
</feature>
<keyword evidence="1" id="KW-1133">Transmembrane helix</keyword>
<feature type="transmembrane region" description="Helical" evidence="1">
    <location>
        <begin position="7"/>
        <end position="30"/>
    </location>
</feature>
<sequence>MNGKNLFLMAGGILSIVAALLHVAIIIGGADWYRFFGAGEEMATMAEQGSFIPGIVTFGIAAVLSIWGLYAFSGARLLIPLPFLKPVLVLVSAIYIIRGIGLIPAFFIVPDQVDRFLIWSSVISLIFGLAYAVGTKQEWSNLSIKNT</sequence>
<keyword evidence="1" id="KW-0472">Membrane</keyword>
<proteinExistence type="predicted"/>
<evidence type="ECO:0000256" key="1">
    <source>
        <dbReference type="SAM" id="Phobius"/>
    </source>
</evidence>